<sequence>MTALVRHNKFCPPGLPLPYLKKLPRRNRDAYRREVLGLPGPVDCWLTANSACGTTNLLCTLLMNNEVEDFVICTVRRVCIEATPNDTIFEDPDTHILYITASATNESLSFTEPARLQYSIISWAIRVQHPNGWHGTELSYSSVSREVP</sequence>
<protein>
    <submittedName>
        <fullName evidence="1">Uncharacterized protein</fullName>
    </submittedName>
</protein>
<gene>
    <name evidence="1" type="ORF">PILCRDRAFT_336461</name>
</gene>
<proteinExistence type="predicted"/>
<accession>A0A0C3C766</accession>
<dbReference type="Proteomes" id="UP000054166">
    <property type="component" value="Unassembled WGS sequence"/>
</dbReference>
<dbReference type="InParanoid" id="A0A0C3C766"/>
<evidence type="ECO:0000313" key="1">
    <source>
        <dbReference type="EMBL" id="KIM85527.1"/>
    </source>
</evidence>
<dbReference type="HOGENOM" id="CLU_1759499_0_0_1"/>
<reference evidence="1 2" key="1">
    <citation type="submission" date="2014-04" db="EMBL/GenBank/DDBJ databases">
        <authorList>
            <consortium name="DOE Joint Genome Institute"/>
            <person name="Kuo A."/>
            <person name="Tarkka M."/>
            <person name="Buscot F."/>
            <person name="Kohler A."/>
            <person name="Nagy L.G."/>
            <person name="Floudas D."/>
            <person name="Copeland A."/>
            <person name="Barry K.W."/>
            <person name="Cichocki N."/>
            <person name="Veneault-Fourrey C."/>
            <person name="LaButti K."/>
            <person name="Lindquist E.A."/>
            <person name="Lipzen A."/>
            <person name="Lundell T."/>
            <person name="Morin E."/>
            <person name="Murat C."/>
            <person name="Sun H."/>
            <person name="Tunlid A."/>
            <person name="Henrissat B."/>
            <person name="Grigoriev I.V."/>
            <person name="Hibbett D.S."/>
            <person name="Martin F."/>
            <person name="Nordberg H.P."/>
            <person name="Cantor M.N."/>
            <person name="Hua S.X."/>
        </authorList>
    </citation>
    <scope>NUCLEOTIDE SEQUENCE [LARGE SCALE GENOMIC DNA]</scope>
    <source>
        <strain evidence="1 2">F 1598</strain>
    </source>
</reference>
<reference evidence="2" key="2">
    <citation type="submission" date="2015-01" db="EMBL/GenBank/DDBJ databases">
        <title>Evolutionary Origins and Diversification of the Mycorrhizal Mutualists.</title>
        <authorList>
            <consortium name="DOE Joint Genome Institute"/>
            <consortium name="Mycorrhizal Genomics Consortium"/>
            <person name="Kohler A."/>
            <person name="Kuo A."/>
            <person name="Nagy L.G."/>
            <person name="Floudas D."/>
            <person name="Copeland A."/>
            <person name="Barry K.W."/>
            <person name="Cichocki N."/>
            <person name="Veneault-Fourrey C."/>
            <person name="LaButti K."/>
            <person name="Lindquist E.A."/>
            <person name="Lipzen A."/>
            <person name="Lundell T."/>
            <person name="Morin E."/>
            <person name="Murat C."/>
            <person name="Riley R."/>
            <person name="Ohm R."/>
            <person name="Sun H."/>
            <person name="Tunlid A."/>
            <person name="Henrissat B."/>
            <person name="Grigoriev I.V."/>
            <person name="Hibbett D.S."/>
            <person name="Martin F."/>
        </authorList>
    </citation>
    <scope>NUCLEOTIDE SEQUENCE [LARGE SCALE GENOMIC DNA]</scope>
    <source>
        <strain evidence="2">F 1598</strain>
    </source>
</reference>
<dbReference type="OrthoDB" id="2749120at2759"/>
<dbReference type="AlphaFoldDB" id="A0A0C3C766"/>
<organism evidence="1 2">
    <name type="scientific">Piloderma croceum (strain F 1598)</name>
    <dbReference type="NCBI Taxonomy" id="765440"/>
    <lineage>
        <taxon>Eukaryota</taxon>
        <taxon>Fungi</taxon>
        <taxon>Dikarya</taxon>
        <taxon>Basidiomycota</taxon>
        <taxon>Agaricomycotina</taxon>
        <taxon>Agaricomycetes</taxon>
        <taxon>Agaricomycetidae</taxon>
        <taxon>Atheliales</taxon>
        <taxon>Atheliaceae</taxon>
        <taxon>Piloderma</taxon>
    </lineage>
</organism>
<evidence type="ECO:0000313" key="2">
    <source>
        <dbReference type="Proteomes" id="UP000054166"/>
    </source>
</evidence>
<name>A0A0C3C766_PILCF</name>
<dbReference type="EMBL" id="KN832984">
    <property type="protein sequence ID" value="KIM85527.1"/>
    <property type="molecule type" value="Genomic_DNA"/>
</dbReference>
<keyword evidence="2" id="KW-1185">Reference proteome</keyword>